<dbReference type="Pfam" id="PF13692">
    <property type="entry name" value="Glyco_trans_1_4"/>
    <property type="match status" value="1"/>
</dbReference>
<evidence type="ECO:0000313" key="3">
    <source>
        <dbReference type="EMBL" id="CAB4894174.1"/>
    </source>
</evidence>
<name>A0A6J7FKQ0_9ZZZZ</name>
<accession>A0A6J7FKQ0</accession>
<evidence type="ECO:0000313" key="2">
    <source>
        <dbReference type="EMBL" id="CAB4831708.1"/>
    </source>
</evidence>
<sequence length="350" mass="38072">MTDRVFTESCCAIVSFRLGMADGVSVVAATWQQALGDLGFTVRTVAGEGPVDVIVPGLAIGADATPPSAVELARALDGCRLVIVENLLSIPMNLPASRALAAVLAGRAAILHHHDPPWQRERYAHIVELPPHDPAWAHVTINELTRREMAARGIVATTIYNAFDTDEPAGDRDATRAALGFAPDERVVVHPVRAIARKNIAAAVHLAEALDATYWLSGPAEEGYGEELARILARARTRVVHQPCDRPADLYAAADLVAFPSTWEGFGNPPIEAAIHRRPAAVSDYPVAEELRSMGFRWFHPTDLAAMRAWFVEPDLALLDHNAATARSHLSYPRMADRLRALLLRQGWLP</sequence>
<protein>
    <submittedName>
        <fullName evidence="3">Unannotated protein</fullName>
    </submittedName>
</protein>
<dbReference type="Gene3D" id="3.40.50.2000">
    <property type="entry name" value="Glycogen Phosphorylase B"/>
    <property type="match status" value="1"/>
</dbReference>
<evidence type="ECO:0000313" key="4">
    <source>
        <dbReference type="EMBL" id="CAB5017459.1"/>
    </source>
</evidence>
<evidence type="ECO:0000313" key="1">
    <source>
        <dbReference type="EMBL" id="CAB4725786.1"/>
    </source>
</evidence>
<dbReference type="EMBL" id="CAFBMH010000010">
    <property type="protein sequence ID" value="CAB4894174.1"/>
    <property type="molecule type" value="Genomic_DNA"/>
</dbReference>
<dbReference type="EMBL" id="CAFABA010000059">
    <property type="protein sequence ID" value="CAB4831708.1"/>
    <property type="molecule type" value="Genomic_DNA"/>
</dbReference>
<dbReference type="AlphaFoldDB" id="A0A6J7FKQ0"/>
<gene>
    <name evidence="1" type="ORF">UFOPK2754_00132</name>
    <name evidence="2" type="ORF">UFOPK3139_01544</name>
    <name evidence="3" type="ORF">UFOPK3543_00476</name>
    <name evidence="4" type="ORF">UFOPK3967_02566</name>
</gene>
<organism evidence="3">
    <name type="scientific">freshwater metagenome</name>
    <dbReference type="NCBI Taxonomy" id="449393"/>
    <lineage>
        <taxon>unclassified sequences</taxon>
        <taxon>metagenomes</taxon>
        <taxon>ecological metagenomes</taxon>
    </lineage>
</organism>
<dbReference type="EMBL" id="CAFBOS010000206">
    <property type="protein sequence ID" value="CAB5017459.1"/>
    <property type="molecule type" value="Genomic_DNA"/>
</dbReference>
<reference evidence="3" key="1">
    <citation type="submission" date="2020-05" db="EMBL/GenBank/DDBJ databases">
        <authorList>
            <person name="Chiriac C."/>
            <person name="Salcher M."/>
            <person name="Ghai R."/>
            <person name="Kavagutti S V."/>
        </authorList>
    </citation>
    <scope>NUCLEOTIDE SEQUENCE</scope>
</reference>
<dbReference type="SUPFAM" id="SSF53756">
    <property type="entry name" value="UDP-Glycosyltransferase/glycogen phosphorylase"/>
    <property type="match status" value="1"/>
</dbReference>
<dbReference type="CDD" id="cd03801">
    <property type="entry name" value="GT4_PimA-like"/>
    <property type="match status" value="1"/>
</dbReference>
<proteinExistence type="predicted"/>
<dbReference type="EMBL" id="CAEZYR010000003">
    <property type="protein sequence ID" value="CAB4725786.1"/>
    <property type="molecule type" value="Genomic_DNA"/>
</dbReference>